<dbReference type="RefSeq" id="WP_009599217.1">
    <property type="nucleotide sequence ID" value="NZ_AEIU01000002.1"/>
</dbReference>
<dbReference type="AlphaFoldDB" id="E3BEC8"/>
<evidence type="ECO:0000259" key="1">
    <source>
        <dbReference type="PROSITE" id="PS51742"/>
    </source>
</evidence>
<keyword evidence="3" id="KW-1185">Reference proteome</keyword>
<dbReference type="Pfam" id="PF03479">
    <property type="entry name" value="PCC"/>
    <property type="match status" value="1"/>
</dbReference>
<dbReference type="CDD" id="cd11378">
    <property type="entry name" value="DUF296"/>
    <property type="match status" value="1"/>
</dbReference>
<dbReference type="Gene3D" id="3.30.1330.80">
    <property type="entry name" value="Hypothetical protein, similar to alpha- acetolactate decarboxylase, domain 2"/>
    <property type="match status" value="1"/>
</dbReference>
<evidence type="ECO:0000313" key="2">
    <source>
        <dbReference type="EMBL" id="EFP98545.1"/>
    </source>
</evidence>
<organism evidence="2 3">
    <name type="scientific">Vibrio caribbeanicus ATCC BAA-2122</name>
    <dbReference type="NCBI Taxonomy" id="796620"/>
    <lineage>
        <taxon>Bacteria</taxon>
        <taxon>Pseudomonadati</taxon>
        <taxon>Pseudomonadota</taxon>
        <taxon>Gammaproteobacteria</taxon>
        <taxon>Vibrionales</taxon>
        <taxon>Vibrionaceae</taxon>
        <taxon>Vibrio</taxon>
    </lineage>
</organism>
<protein>
    <recommendedName>
        <fullName evidence="1">PPC domain-containing protein</fullName>
    </recommendedName>
</protein>
<dbReference type="EMBL" id="AEIU01000002">
    <property type="protein sequence ID" value="EFP98545.1"/>
    <property type="molecule type" value="Genomic_DNA"/>
</dbReference>
<dbReference type="STRING" id="796620.VIBC2010_08358"/>
<reference evidence="2 3" key="1">
    <citation type="journal article" date="2012" name="Int. J. Syst. Evol. Microbiol.">
        <title>Vibrio caribbeanicus sp. nov., isolated from the marine sponge Scleritoderma cyanea.</title>
        <authorList>
            <person name="Hoffmann M."/>
            <person name="Monday S.R."/>
            <person name="Allard M.W."/>
            <person name="Strain E.A."/>
            <person name="Whittaker P."/>
            <person name="Naum M."/>
            <person name="McCarthy P.J."/>
            <person name="Lopez J.V."/>
            <person name="Fischer M."/>
            <person name="Brown E.W."/>
        </authorList>
    </citation>
    <scope>NUCLEOTIDE SEQUENCE [LARGE SCALE GENOMIC DNA]</scope>
    <source>
        <strain evidence="2 3">ATCC BAA-2122</strain>
    </source>
</reference>
<dbReference type="SUPFAM" id="SSF117856">
    <property type="entry name" value="AF0104/ALDC/Ptd012-like"/>
    <property type="match status" value="1"/>
</dbReference>
<comment type="caution">
    <text evidence="2">The sequence shown here is derived from an EMBL/GenBank/DDBJ whole genome shotgun (WGS) entry which is preliminary data.</text>
</comment>
<proteinExistence type="predicted"/>
<sequence>MSRLSVVPIAKRLAPGMCLKEAIFELVHEHKMNAGSIASCVGSLSTLNIRLAGAEETLSLSEPLEIVSLMGTLSPEHLHIHISVAKRSGEVVGGHLLDNSVIDTTAELVMLSYPSYRFAREFDNNTGFTELVVTKTGSII</sequence>
<dbReference type="PANTHER" id="PTHR34988">
    <property type="entry name" value="PROTEIN, PUTATIVE-RELATED"/>
    <property type="match status" value="1"/>
</dbReference>
<name>E3BEC8_9VIBR</name>
<gene>
    <name evidence="2" type="ORF">VIBC2010_08358</name>
</gene>
<dbReference type="Proteomes" id="UP000002943">
    <property type="component" value="Unassembled WGS sequence"/>
</dbReference>
<dbReference type="InterPro" id="IPR005175">
    <property type="entry name" value="PPC_dom"/>
</dbReference>
<dbReference type="eggNOG" id="COG1661">
    <property type="taxonomic scope" value="Bacteria"/>
</dbReference>
<accession>E3BEC8</accession>
<evidence type="ECO:0000313" key="3">
    <source>
        <dbReference type="Proteomes" id="UP000002943"/>
    </source>
</evidence>
<dbReference type="PROSITE" id="PS51742">
    <property type="entry name" value="PPC"/>
    <property type="match status" value="1"/>
</dbReference>
<dbReference type="PANTHER" id="PTHR34988:SF1">
    <property type="entry name" value="DNA-BINDING PROTEIN"/>
    <property type="match status" value="1"/>
</dbReference>
<feature type="domain" description="PPC" evidence="1">
    <location>
        <begin position="2"/>
        <end position="134"/>
    </location>
</feature>